<dbReference type="Gene3D" id="3.30.565.10">
    <property type="entry name" value="Histidine kinase-like ATPase, C-terminal domain"/>
    <property type="match status" value="1"/>
</dbReference>
<evidence type="ECO:0000313" key="13">
    <source>
        <dbReference type="Proteomes" id="UP001178322"/>
    </source>
</evidence>
<dbReference type="SUPFAM" id="SSF55874">
    <property type="entry name" value="ATPase domain of HSP90 chaperone/DNA topoisomerase II/histidine kinase"/>
    <property type="match status" value="1"/>
</dbReference>
<dbReference type="InterPro" id="IPR004358">
    <property type="entry name" value="Sig_transdc_His_kin-like_C"/>
</dbReference>
<dbReference type="PANTHER" id="PTHR45453:SF1">
    <property type="entry name" value="PHOSPHATE REGULON SENSOR PROTEIN PHOR"/>
    <property type="match status" value="1"/>
</dbReference>
<dbReference type="InterPro" id="IPR003661">
    <property type="entry name" value="HisK_dim/P_dom"/>
</dbReference>
<evidence type="ECO:0000256" key="7">
    <source>
        <dbReference type="ARBA" id="ARBA00022777"/>
    </source>
</evidence>
<evidence type="ECO:0000259" key="11">
    <source>
        <dbReference type="PROSITE" id="PS50109"/>
    </source>
</evidence>
<evidence type="ECO:0000256" key="3">
    <source>
        <dbReference type="ARBA" id="ARBA00012438"/>
    </source>
</evidence>
<feature type="domain" description="Histidine kinase" evidence="11">
    <location>
        <begin position="199"/>
        <end position="411"/>
    </location>
</feature>
<comment type="catalytic activity">
    <reaction evidence="1">
        <text>ATP + protein L-histidine = ADP + protein N-phospho-L-histidine.</text>
        <dbReference type="EC" id="2.7.13.3"/>
    </reaction>
</comment>
<organism evidence="12 13">
    <name type="scientific">Lysinibacillus pakistanensis</name>
    <dbReference type="NCBI Taxonomy" id="759811"/>
    <lineage>
        <taxon>Bacteria</taxon>
        <taxon>Bacillati</taxon>
        <taxon>Bacillota</taxon>
        <taxon>Bacilli</taxon>
        <taxon>Bacillales</taxon>
        <taxon>Bacillaceae</taxon>
        <taxon>Lysinibacillus</taxon>
    </lineage>
</organism>
<name>A0AAX3WPE2_9BACI</name>
<evidence type="ECO:0000256" key="1">
    <source>
        <dbReference type="ARBA" id="ARBA00000085"/>
    </source>
</evidence>
<evidence type="ECO:0000256" key="6">
    <source>
        <dbReference type="ARBA" id="ARBA00022741"/>
    </source>
</evidence>
<sequence length="411" mass="47688">MFQTTRKKLAYINATLYFLLFSLFVIVLYFSLVKLMENQQMKELEDFYVKQEHDFFEHVHANKKMLSYDPNRNFFYYIYTKDGLFVHGDESYKGLKQQIEKVFKNSSPSANLVKHYEWQEEHFLLEKKPIFSNDEVVGYIIVGKSVTSQQHFFQKVRYLLIVLTCISTVLIGLLSYYLAGKAMIPIQWSFNKQKKFVSDASHELRTPLSIFYSSLEILEAEEAKHLSPLGKELIADLKDETEIMKELIDKLLFLARHDQQQVSFTKEFIPLSSLLEKVSVKFQRIMPPTIQFSTDIQENIQLLGDASKIQELLYILLDNAIRYTNSGEITLTLLKIRDIIEITVTDSGMGITEQELPLVFERFYRSDTARQRNGTGLGLAIAKAIVEQHNGKIYATSQFGKGTTFHIEFPL</sequence>
<dbReference type="PRINTS" id="PR00344">
    <property type="entry name" value="BCTRLSENSOR"/>
</dbReference>
<evidence type="ECO:0000256" key="9">
    <source>
        <dbReference type="ARBA" id="ARBA00023012"/>
    </source>
</evidence>
<gene>
    <name evidence="12" type="ORF">QNH24_14635</name>
</gene>
<dbReference type="GO" id="GO:0016036">
    <property type="term" value="P:cellular response to phosphate starvation"/>
    <property type="evidence" value="ECO:0007669"/>
    <property type="project" value="TreeGrafter"/>
</dbReference>
<comment type="subcellular location">
    <subcellularLocation>
        <location evidence="2">Cell membrane</location>
        <topology evidence="2">Multi-pass membrane protein</topology>
    </subcellularLocation>
</comment>
<evidence type="ECO:0000256" key="8">
    <source>
        <dbReference type="ARBA" id="ARBA00022840"/>
    </source>
</evidence>
<keyword evidence="9" id="KW-0902">Two-component regulatory system</keyword>
<evidence type="ECO:0000256" key="5">
    <source>
        <dbReference type="ARBA" id="ARBA00022679"/>
    </source>
</evidence>
<dbReference type="Gene3D" id="1.10.287.130">
    <property type="match status" value="1"/>
</dbReference>
<evidence type="ECO:0000256" key="4">
    <source>
        <dbReference type="ARBA" id="ARBA00022553"/>
    </source>
</evidence>
<keyword evidence="4" id="KW-0597">Phosphoprotein</keyword>
<keyword evidence="8" id="KW-0067">ATP-binding</keyword>
<dbReference type="GO" id="GO:0005886">
    <property type="term" value="C:plasma membrane"/>
    <property type="evidence" value="ECO:0007669"/>
    <property type="project" value="UniProtKB-SubCell"/>
</dbReference>
<keyword evidence="10" id="KW-1133">Transmembrane helix</keyword>
<keyword evidence="10" id="KW-0472">Membrane</keyword>
<dbReference type="CDD" id="cd00082">
    <property type="entry name" value="HisKA"/>
    <property type="match status" value="1"/>
</dbReference>
<dbReference type="InterPro" id="IPR003594">
    <property type="entry name" value="HATPase_dom"/>
</dbReference>
<dbReference type="GO" id="GO:0004721">
    <property type="term" value="F:phosphoprotein phosphatase activity"/>
    <property type="evidence" value="ECO:0007669"/>
    <property type="project" value="TreeGrafter"/>
</dbReference>
<dbReference type="SMART" id="SM00388">
    <property type="entry name" value="HisKA"/>
    <property type="match status" value="1"/>
</dbReference>
<keyword evidence="6" id="KW-0547">Nucleotide-binding</keyword>
<dbReference type="GO" id="GO:0005524">
    <property type="term" value="F:ATP binding"/>
    <property type="evidence" value="ECO:0007669"/>
    <property type="project" value="UniProtKB-KW"/>
</dbReference>
<proteinExistence type="predicted"/>
<dbReference type="InterPro" id="IPR005467">
    <property type="entry name" value="His_kinase_dom"/>
</dbReference>
<evidence type="ECO:0000313" key="12">
    <source>
        <dbReference type="EMBL" id="WHY49575.1"/>
    </source>
</evidence>
<evidence type="ECO:0000256" key="2">
    <source>
        <dbReference type="ARBA" id="ARBA00004651"/>
    </source>
</evidence>
<keyword evidence="5" id="KW-0808">Transferase</keyword>
<dbReference type="Pfam" id="PF00512">
    <property type="entry name" value="HisKA"/>
    <property type="match status" value="1"/>
</dbReference>
<feature type="transmembrane region" description="Helical" evidence="10">
    <location>
        <begin position="12"/>
        <end position="32"/>
    </location>
</feature>
<dbReference type="InterPro" id="IPR036890">
    <property type="entry name" value="HATPase_C_sf"/>
</dbReference>
<accession>A0AAX3WPE2</accession>
<dbReference type="PROSITE" id="PS50109">
    <property type="entry name" value="HIS_KIN"/>
    <property type="match status" value="1"/>
</dbReference>
<keyword evidence="10" id="KW-0812">Transmembrane</keyword>
<dbReference type="EMBL" id="CP126101">
    <property type="protein sequence ID" value="WHY49575.1"/>
    <property type="molecule type" value="Genomic_DNA"/>
</dbReference>
<dbReference type="FunFam" id="3.30.565.10:FF:000006">
    <property type="entry name" value="Sensor histidine kinase WalK"/>
    <property type="match status" value="1"/>
</dbReference>
<dbReference type="EC" id="2.7.13.3" evidence="3"/>
<dbReference type="CDD" id="cd00075">
    <property type="entry name" value="HATPase"/>
    <property type="match status" value="1"/>
</dbReference>
<dbReference type="Proteomes" id="UP001178322">
    <property type="component" value="Chromosome"/>
</dbReference>
<dbReference type="InterPro" id="IPR050351">
    <property type="entry name" value="BphY/WalK/GraS-like"/>
</dbReference>
<dbReference type="AlphaFoldDB" id="A0AAX3WPE2"/>
<dbReference type="PANTHER" id="PTHR45453">
    <property type="entry name" value="PHOSPHATE REGULON SENSOR PROTEIN PHOR"/>
    <property type="match status" value="1"/>
</dbReference>
<reference evidence="12" key="1">
    <citation type="submission" date="2023-05" db="EMBL/GenBank/DDBJ databases">
        <title>Comparative genomics of Bacillaceae isolates and their secondary metabolite potential.</title>
        <authorList>
            <person name="Song L."/>
            <person name="Nielsen L.J."/>
            <person name="Mohite O."/>
            <person name="Xu X."/>
            <person name="Weber T."/>
            <person name="Kovacs A.T."/>
        </authorList>
    </citation>
    <scope>NUCLEOTIDE SEQUENCE</scope>
    <source>
        <strain evidence="12">LY1</strain>
    </source>
</reference>
<dbReference type="Pfam" id="PF02518">
    <property type="entry name" value="HATPase_c"/>
    <property type="match status" value="1"/>
</dbReference>
<dbReference type="SMART" id="SM00387">
    <property type="entry name" value="HATPase_c"/>
    <property type="match status" value="1"/>
</dbReference>
<evidence type="ECO:0000256" key="10">
    <source>
        <dbReference type="SAM" id="Phobius"/>
    </source>
</evidence>
<dbReference type="InterPro" id="IPR036097">
    <property type="entry name" value="HisK_dim/P_sf"/>
</dbReference>
<protein>
    <recommendedName>
        <fullName evidence="3">histidine kinase</fullName>
        <ecNumber evidence="3">2.7.13.3</ecNumber>
    </recommendedName>
</protein>
<feature type="transmembrane region" description="Helical" evidence="10">
    <location>
        <begin position="158"/>
        <end position="179"/>
    </location>
</feature>
<dbReference type="GO" id="GO:0000155">
    <property type="term" value="F:phosphorelay sensor kinase activity"/>
    <property type="evidence" value="ECO:0007669"/>
    <property type="project" value="InterPro"/>
</dbReference>
<dbReference type="RefSeq" id="WP_283868310.1">
    <property type="nucleotide sequence ID" value="NZ_CP126101.1"/>
</dbReference>
<dbReference type="SUPFAM" id="SSF47384">
    <property type="entry name" value="Homodimeric domain of signal transducing histidine kinase"/>
    <property type="match status" value="1"/>
</dbReference>
<keyword evidence="7 12" id="KW-0418">Kinase</keyword>